<evidence type="ECO:0000313" key="3">
    <source>
        <dbReference type="Proteomes" id="UP000662314"/>
    </source>
</evidence>
<feature type="transmembrane region" description="Helical" evidence="1">
    <location>
        <begin position="48"/>
        <end position="70"/>
    </location>
</feature>
<dbReference type="Proteomes" id="UP000662314">
    <property type="component" value="Unassembled WGS sequence"/>
</dbReference>
<feature type="transmembrane region" description="Helical" evidence="1">
    <location>
        <begin position="307"/>
        <end position="332"/>
    </location>
</feature>
<keyword evidence="1" id="KW-0472">Membrane</keyword>
<accession>A0A8J7LI04</accession>
<feature type="transmembrane region" description="Helical" evidence="1">
    <location>
        <begin position="285"/>
        <end position="301"/>
    </location>
</feature>
<sequence length="395" mass="42191">MVNFNTRREILWRQVWGLAALLAAIVFSWIAYGFYQPKILRELEFVNLASWLGIVQGLLAAVIEPLIGELSDRIQQRLGSRLPMISVGVVLAGLIFATVSLLVEYNLPLGIRWILPVLMTAWVIAIIMFRGPAIALLTQFAPISELPQANAILTFVFGLVGAIGLMGNTLLYSMGASITFLLGAIALVLGVFILHLFTPKHFIHAVTLNQSANTTPTVLLILIFIIGLATGCEINLLLSIFPQQLQTQLPGLKAEFIASEILLVSAIASVPLGEWTTELGTNKSMLFGLGAMTGLMGLTLLNDNNVIAIGLILGFGVSFSLVFISMISLVLAKIPANRAGLGTGLYFGGSACGIAIVSALMKSIGIAPVSAFLLAEFAFLVVAVCIVMIKKISVV</sequence>
<name>A0A8J7LI04_9NOST</name>
<keyword evidence="1" id="KW-0812">Transmembrane</keyword>
<feature type="transmembrane region" description="Helical" evidence="1">
    <location>
        <begin position="150"/>
        <end position="172"/>
    </location>
</feature>
<protein>
    <submittedName>
        <fullName evidence="2">MFS transporter</fullName>
    </submittedName>
</protein>
<feature type="transmembrane region" description="Helical" evidence="1">
    <location>
        <begin position="15"/>
        <end position="36"/>
    </location>
</feature>
<feature type="transmembrane region" description="Helical" evidence="1">
    <location>
        <begin position="178"/>
        <end position="197"/>
    </location>
</feature>
<dbReference type="Pfam" id="PF07690">
    <property type="entry name" value="MFS_1"/>
    <property type="match status" value="1"/>
</dbReference>
<dbReference type="PANTHER" id="PTHR23528">
    <property type="match status" value="1"/>
</dbReference>
<dbReference type="InterPro" id="IPR036259">
    <property type="entry name" value="MFS_trans_sf"/>
</dbReference>
<dbReference type="RefSeq" id="WP_214436484.1">
    <property type="nucleotide sequence ID" value="NZ_CAWPUQ010000229.1"/>
</dbReference>
<evidence type="ECO:0000256" key="1">
    <source>
        <dbReference type="SAM" id="Phobius"/>
    </source>
</evidence>
<feature type="transmembrane region" description="Helical" evidence="1">
    <location>
        <begin position="344"/>
        <end position="361"/>
    </location>
</feature>
<dbReference type="InterPro" id="IPR011701">
    <property type="entry name" value="MFS"/>
</dbReference>
<feature type="transmembrane region" description="Helical" evidence="1">
    <location>
        <begin position="367"/>
        <end position="389"/>
    </location>
</feature>
<organism evidence="2 3">
    <name type="scientific">Dendronalium phyllosphericum CENA369</name>
    <dbReference type="NCBI Taxonomy" id="1725256"/>
    <lineage>
        <taxon>Bacteria</taxon>
        <taxon>Bacillati</taxon>
        <taxon>Cyanobacteriota</taxon>
        <taxon>Cyanophyceae</taxon>
        <taxon>Nostocales</taxon>
        <taxon>Nostocaceae</taxon>
        <taxon>Dendronalium</taxon>
        <taxon>Dendronalium phyllosphericum</taxon>
    </lineage>
</organism>
<comment type="caution">
    <text evidence="2">The sequence shown here is derived from an EMBL/GenBank/DDBJ whole genome shotgun (WGS) entry which is preliminary data.</text>
</comment>
<dbReference type="PANTHER" id="PTHR23528:SF1">
    <property type="entry name" value="MAJOR FACILITATOR SUPERFAMILY (MFS) PROFILE DOMAIN-CONTAINING PROTEIN"/>
    <property type="match status" value="1"/>
</dbReference>
<keyword evidence="1" id="KW-1133">Transmembrane helix</keyword>
<gene>
    <name evidence="2" type="ORF">I8752_33505</name>
</gene>
<dbReference type="EMBL" id="JAECZA010000293">
    <property type="protein sequence ID" value="MBH8577796.1"/>
    <property type="molecule type" value="Genomic_DNA"/>
</dbReference>
<feature type="transmembrane region" description="Helical" evidence="1">
    <location>
        <begin position="109"/>
        <end position="129"/>
    </location>
</feature>
<dbReference type="GO" id="GO:0022857">
    <property type="term" value="F:transmembrane transporter activity"/>
    <property type="evidence" value="ECO:0007669"/>
    <property type="project" value="InterPro"/>
</dbReference>
<reference evidence="2 3" key="1">
    <citation type="journal article" date="2021" name="Int. J. Syst. Evol. Microbiol.">
        <title>Amazonocrinis nigriterrae gen. nov., sp. nov., Atlanticothrix silvestris gen. nov., sp. nov. and Dendronalium phyllosphericum gen. nov., sp. nov., nostocacean cyanobacteria from Brazilian environments.</title>
        <authorList>
            <person name="Alvarenga D.O."/>
            <person name="Andreote A.P.D."/>
            <person name="Branco L.H.Z."/>
            <person name="Delbaje E."/>
            <person name="Cruz R.B."/>
            <person name="Varani A.M."/>
            <person name="Fiore M.F."/>
        </authorList>
    </citation>
    <scope>NUCLEOTIDE SEQUENCE [LARGE SCALE GENOMIC DNA]</scope>
    <source>
        <strain evidence="2 3">CENA369</strain>
    </source>
</reference>
<dbReference type="AlphaFoldDB" id="A0A8J7LI04"/>
<keyword evidence="3" id="KW-1185">Reference proteome</keyword>
<evidence type="ECO:0000313" key="2">
    <source>
        <dbReference type="EMBL" id="MBH8577796.1"/>
    </source>
</evidence>
<dbReference type="SUPFAM" id="SSF103473">
    <property type="entry name" value="MFS general substrate transporter"/>
    <property type="match status" value="1"/>
</dbReference>
<proteinExistence type="predicted"/>
<feature type="transmembrane region" description="Helical" evidence="1">
    <location>
        <begin position="218"/>
        <end position="241"/>
    </location>
</feature>
<dbReference type="Gene3D" id="1.20.1250.20">
    <property type="entry name" value="MFS general substrate transporter like domains"/>
    <property type="match status" value="1"/>
</dbReference>
<feature type="transmembrane region" description="Helical" evidence="1">
    <location>
        <begin position="82"/>
        <end position="103"/>
    </location>
</feature>